<dbReference type="EMBL" id="CP144746">
    <property type="protein sequence ID" value="WVZ58659.1"/>
    <property type="molecule type" value="Genomic_DNA"/>
</dbReference>
<protein>
    <submittedName>
        <fullName evidence="1">Uncharacterized protein</fullName>
    </submittedName>
</protein>
<dbReference type="AlphaFoldDB" id="A0AAQ3SR62"/>
<dbReference type="Proteomes" id="UP001341281">
    <property type="component" value="Chromosome 02"/>
</dbReference>
<accession>A0AAQ3SR62</accession>
<sequence>MTPDALLPCSPHAEPIPSSTSQWSTANVAMHQVLFHLSKLYAMYIIPMKFSNAMYLEDTLLSKNSFKGDCDQEKRLNTRVLCCRSRTRSVNCYRTMSATSSKLFVHHVPGEICPTYGKNVSNLATSGV</sequence>
<keyword evidence="2" id="KW-1185">Reference proteome</keyword>
<evidence type="ECO:0000313" key="1">
    <source>
        <dbReference type="EMBL" id="WVZ58659.1"/>
    </source>
</evidence>
<organism evidence="1 2">
    <name type="scientific">Paspalum notatum var. saurae</name>
    <dbReference type="NCBI Taxonomy" id="547442"/>
    <lineage>
        <taxon>Eukaryota</taxon>
        <taxon>Viridiplantae</taxon>
        <taxon>Streptophyta</taxon>
        <taxon>Embryophyta</taxon>
        <taxon>Tracheophyta</taxon>
        <taxon>Spermatophyta</taxon>
        <taxon>Magnoliopsida</taxon>
        <taxon>Liliopsida</taxon>
        <taxon>Poales</taxon>
        <taxon>Poaceae</taxon>
        <taxon>PACMAD clade</taxon>
        <taxon>Panicoideae</taxon>
        <taxon>Andropogonodae</taxon>
        <taxon>Paspaleae</taxon>
        <taxon>Paspalinae</taxon>
        <taxon>Paspalum</taxon>
    </lineage>
</organism>
<gene>
    <name evidence="1" type="ORF">U9M48_008902</name>
</gene>
<name>A0AAQ3SR62_PASNO</name>
<reference evidence="1 2" key="1">
    <citation type="submission" date="2024-02" db="EMBL/GenBank/DDBJ databases">
        <title>High-quality chromosome-scale genome assembly of Pensacola bahiagrass (Paspalum notatum Flugge var. saurae).</title>
        <authorList>
            <person name="Vega J.M."/>
            <person name="Podio M."/>
            <person name="Orjuela J."/>
            <person name="Siena L.A."/>
            <person name="Pessino S.C."/>
            <person name="Combes M.C."/>
            <person name="Mariac C."/>
            <person name="Albertini E."/>
            <person name="Pupilli F."/>
            <person name="Ortiz J.P.A."/>
            <person name="Leblanc O."/>
        </authorList>
    </citation>
    <scope>NUCLEOTIDE SEQUENCE [LARGE SCALE GENOMIC DNA]</scope>
    <source>
        <strain evidence="1">R1</strain>
        <tissue evidence="1">Leaf</tissue>
    </source>
</reference>
<proteinExistence type="predicted"/>
<evidence type="ECO:0000313" key="2">
    <source>
        <dbReference type="Proteomes" id="UP001341281"/>
    </source>
</evidence>